<sequence length="79" mass="9180">LRAPDWNYHHSWEKNLGGKLGYVSMDTTFLVLFATTLKQEENSFNMNYAQPGDNSTRSPILTELYTQVVIFDHVSRRKT</sequence>
<name>L8I3D6_9CETA</name>
<proteinExistence type="predicted"/>
<evidence type="ECO:0000313" key="1">
    <source>
        <dbReference type="EMBL" id="ELR51035.1"/>
    </source>
</evidence>
<dbReference type="InterPro" id="IPR027887">
    <property type="entry name" value="DUF4464"/>
</dbReference>
<reference evidence="1 2" key="1">
    <citation type="journal article" date="2012" name="Nat. Genet.">
        <title>The yak genome and adaptation to life at high altitude.</title>
        <authorList>
            <person name="Qiu Q."/>
            <person name="Zhang G."/>
            <person name="Ma T."/>
            <person name="Qian W."/>
            <person name="Wang J."/>
            <person name="Ye Z."/>
            <person name="Cao C."/>
            <person name="Hu Q."/>
            <person name="Kim J."/>
            <person name="Larkin D.M."/>
            <person name="Auvil L."/>
            <person name="Capitanu B."/>
            <person name="Ma J."/>
            <person name="Lewin H.A."/>
            <person name="Qian X."/>
            <person name="Lang Y."/>
            <person name="Zhou R."/>
            <person name="Wang L."/>
            <person name="Wang K."/>
            <person name="Xia J."/>
            <person name="Liao S."/>
            <person name="Pan S."/>
            <person name="Lu X."/>
            <person name="Hou H."/>
            <person name="Wang Y."/>
            <person name="Zang X."/>
            <person name="Yin Y."/>
            <person name="Ma H."/>
            <person name="Zhang J."/>
            <person name="Wang Z."/>
            <person name="Zhang Y."/>
            <person name="Zhang D."/>
            <person name="Yonezawa T."/>
            <person name="Hasegawa M."/>
            <person name="Zhong Y."/>
            <person name="Liu W."/>
            <person name="Zhang Y."/>
            <person name="Huang Z."/>
            <person name="Zhang S."/>
            <person name="Long R."/>
            <person name="Yang H."/>
            <person name="Wang J."/>
            <person name="Lenstra J.A."/>
            <person name="Cooper D.N."/>
            <person name="Wu Y."/>
            <person name="Wang J."/>
            <person name="Shi P."/>
            <person name="Wang J."/>
            <person name="Liu J."/>
        </authorList>
    </citation>
    <scope>NUCLEOTIDE SEQUENCE [LARGE SCALE GENOMIC DNA]</scope>
    <source>
        <strain evidence="2">yakQH1</strain>
    </source>
</reference>
<dbReference type="Proteomes" id="UP000011080">
    <property type="component" value="Unassembled WGS sequence"/>
</dbReference>
<dbReference type="EMBL" id="JH882072">
    <property type="protein sequence ID" value="ELR51035.1"/>
    <property type="molecule type" value="Genomic_DNA"/>
</dbReference>
<evidence type="ECO:0000313" key="2">
    <source>
        <dbReference type="Proteomes" id="UP000011080"/>
    </source>
</evidence>
<organism evidence="1 2">
    <name type="scientific">Bos mutus</name>
    <name type="common">wild yak</name>
    <dbReference type="NCBI Taxonomy" id="72004"/>
    <lineage>
        <taxon>Eukaryota</taxon>
        <taxon>Metazoa</taxon>
        <taxon>Chordata</taxon>
        <taxon>Craniata</taxon>
        <taxon>Vertebrata</taxon>
        <taxon>Euteleostomi</taxon>
        <taxon>Mammalia</taxon>
        <taxon>Eutheria</taxon>
        <taxon>Laurasiatheria</taxon>
        <taxon>Artiodactyla</taxon>
        <taxon>Ruminantia</taxon>
        <taxon>Pecora</taxon>
        <taxon>Bovidae</taxon>
        <taxon>Bovinae</taxon>
        <taxon>Bos</taxon>
    </lineage>
</organism>
<accession>L8I3D6</accession>
<protein>
    <submittedName>
        <fullName evidence="1">Uncharacterized protein</fullName>
    </submittedName>
</protein>
<dbReference type="AlphaFoldDB" id="L8I3D6"/>
<gene>
    <name evidence="1" type="ORF">M91_03636</name>
</gene>
<feature type="non-terminal residue" evidence="1">
    <location>
        <position position="79"/>
    </location>
</feature>
<dbReference type="Pfam" id="PF14713">
    <property type="entry name" value="DUF4464"/>
    <property type="match status" value="1"/>
</dbReference>